<keyword evidence="7" id="KW-1185">Reference proteome</keyword>
<dbReference type="InterPro" id="IPR002893">
    <property type="entry name" value="Znf_MYND"/>
</dbReference>
<evidence type="ECO:0000256" key="2">
    <source>
        <dbReference type="ARBA" id="ARBA00022771"/>
    </source>
</evidence>
<dbReference type="GO" id="GO:0008270">
    <property type="term" value="F:zinc ion binding"/>
    <property type="evidence" value="ECO:0007669"/>
    <property type="project" value="UniProtKB-KW"/>
</dbReference>
<evidence type="ECO:0000313" key="6">
    <source>
        <dbReference type="EMBL" id="PFH61460.1"/>
    </source>
</evidence>
<dbReference type="PROSITE" id="PS01360">
    <property type="entry name" value="ZF_MYND_1"/>
    <property type="match status" value="1"/>
</dbReference>
<dbReference type="Proteomes" id="UP000037136">
    <property type="component" value="Unassembled WGS sequence"/>
</dbReference>
<accession>A0A2A9PKQ4</accession>
<dbReference type="Pfam" id="PF01753">
    <property type="entry name" value="zf-MYND"/>
    <property type="match status" value="1"/>
</dbReference>
<comment type="caution">
    <text evidence="6">The sequence shown here is derived from an EMBL/GenBank/DDBJ whole genome shotgun (WGS) entry which is preliminary data.</text>
</comment>
<keyword evidence="3" id="KW-0862">Zinc</keyword>
<dbReference type="OrthoDB" id="432970at2759"/>
<dbReference type="STRING" id="268505.A0A2A9PKQ4"/>
<dbReference type="PROSITE" id="PS50865">
    <property type="entry name" value="ZF_MYND_2"/>
    <property type="match status" value="1"/>
</dbReference>
<feature type="domain" description="MYND-type" evidence="5">
    <location>
        <begin position="40"/>
        <end position="80"/>
    </location>
</feature>
<evidence type="ECO:0000256" key="1">
    <source>
        <dbReference type="ARBA" id="ARBA00022723"/>
    </source>
</evidence>
<gene>
    <name evidence="6" type="ORF">XA68_17291</name>
</gene>
<organism evidence="6 7">
    <name type="scientific">Ophiocordyceps unilateralis</name>
    <name type="common">Zombie-ant fungus</name>
    <name type="synonym">Torrubia unilateralis</name>
    <dbReference type="NCBI Taxonomy" id="268505"/>
    <lineage>
        <taxon>Eukaryota</taxon>
        <taxon>Fungi</taxon>
        <taxon>Dikarya</taxon>
        <taxon>Ascomycota</taxon>
        <taxon>Pezizomycotina</taxon>
        <taxon>Sordariomycetes</taxon>
        <taxon>Hypocreomycetidae</taxon>
        <taxon>Hypocreales</taxon>
        <taxon>Ophiocordycipitaceae</taxon>
        <taxon>Ophiocordyceps</taxon>
    </lineage>
</organism>
<keyword evidence="2 4" id="KW-0863">Zinc-finger</keyword>
<sequence>MPVFLGVLRLPRFEGVTQRKLDGTKERIFRTKLIIMAPECIHCKKSPPEVKLRNCAKCSSALYCSRDCQKADWKAHKKICGKNRDGPTTTTKGLETVIDNPFTRLENRTWLHDRSEKDVYGLLIDAYRLRVEDMYSFEGEADMDSIYGGAPNGLRGFRRFLQRVEKSSGLMPPWWDADKKKECEALGMSSSQWHDLQCAVEKSDIVDHYGNPQFPMQLRMFAELVYGRAPGGTSGTAMRQLLMAMENGTNGGTYSHLDVSAGPGRQ</sequence>
<reference evidence="6 7" key="2">
    <citation type="journal article" date="2017" name="Sci. Rep.">
        <title>Ant-infecting Ophiocordyceps genomes reveal a high diversity of potential behavioral manipulation genes and a possible major role for enterotoxins.</title>
        <authorList>
            <person name="de Bekker C."/>
            <person name="Ohm R.A."/>
            <person name="Evans H.C."/>
            <person name="Brachmann A."/>
            <person name="Hughes D.P."/>
        </authorList>
    </citation>
    <scope>NUCLEOTIDE SEQUENCE [LARGE SCALE GENOMIC DNA]</scope>
    <source>
        <strain evidence="6 7">SC16a</strain>
    </source>
</reference>
<dbReference type="SUPFAM" id="SSF144232">
    <property type="entry name" value="HIT/MYND zinc finger-like"/>
    <property type="match status" value="1"/>
</dbReference>
<dbReference type="EMBL" id="LAZP02000070">
    <property type="protein sequence ID" value="PFH61460.1"/>
    <property type="molecule type" value="Genomic_DNA"/>
</dbReference>
<name>A0A2A9PKQ4_OPHUN</name>
<protein>
    <recommendedName>
        <fullName evidence="5">MYND-type domain-containing protein</fullName>
    </recommendedName>
</protein>
<dbReference type="Gene3D" id="6.10.140.2220">
    <property type="match status" value="1"/>
</dbReference>
<dbReference type="AlphaFoldDB" id="A0A2A9PKQ4"/>
<evidence type="ECO:0000256" key="3">
    <source>
        <dbReference type="ARBA" id="ARBA00022833"/>
    </source>
</evidence>
<evidence type="ECO:0000259" key="5">
    <source>
        <dbReference type="PROSITE" id="PS50865"/>
    </source>
</evidence>
<proteinExistence type="predicted"/>
<keyword evidence="1" id="KW-0479">Metal-binding</keyword>
<reference evidence="6 7" key="1">
    <citation type="journal article" date="2015" name="BMC Genomics">
        <title>Gene expression during zombie ant biting behavior reflects the complexity underlying fungal parasitic behavioral manipulation.</title>
        <authorList>
            <person name="de Bekker C."/>
            <person name="Ohm R.A."/>
            <person name="Loreto R.G."/>
            <person name="Sebastian A."/>
            <person name="Albert I."/>
            <person name="Merrow M."/>
            <person name="Brachmann A."/>
            <person name="Hughes D.P."/>
        </authorList>
    </citation>
    <scope>NUCLEOTIDE SEQUENCE [LARGE SCALE GENOMIC DNA]</scope>
    <source>
        <strain evidence="6 7">SC16a</strain>
    </source>
</reference>
<evidence type="ECO:0000313" key="7">
    <source>
        <dbReference type="Proteomes" id="UP000037136"/>
    </source>
</evidence>
<evidence type="ECO:0000256" key="4">
    <source>
        <dbReference type="PROSITE-ProRule" id="PRU00134"/>
    </source>
</evidence>